<dbReference type="EMBL" id="JACBKZ010000002">
    <property type="protein sequence ID" value="KAF5956528.1"/>
    <property type="molecule type" value="Genomic_DNA"/>
</dbReference>
<dbReference type="Pfam" id="PF03140">
    <property type="entry name" value="DUF247"/>
    <property type="match status" value="2"/>
</dbReference>
<dbReference type="PANTHER" id="PTHR31549:SF23">
    <property type="entry name" value="OS03G0591600 PROTEIN"/>
    <property type="match status" value="1"/>
</dbReference>
<accession>A0A7J7HX73</accession>
<reference evidence="2" key="1">
    <citation type="journal article" date="2020" name="Nat. Commun.">
        <title>Genome assembly of wild tea tree DASZ reveals pedigree and selection history of tea varieties.</title>
        <authorList>
            <person name="Zhang W."/>
            <person name="Zhang Y."/>
            <person name="Qiu H."/>
            <person name="Guo Y."/>
            <person name="Wan H."/>
            <person name="Zhang X."/>
            <person name="Scossa F."/>
            <person name="Alseekh S."/>
            <person name="Zhang Q."/>
            <person name="Wang P."/>
            <person name="Xu L."/>
            <person name="Schmidt M.H."/>
            <person name="Jia X."/>
            <person name="Li D."/>
            <person name="Zhu A."/>
            <person name="Guo F."/>
            <person name="Chen W."/>
            <person name="Ni D."/>
            <person name="Usadel B."/>
            <person name="Fernie A.R."/>
            <person name="Wen W."/>
        </authorList>
    </citation>
    <scope>NUCLEOTIDE SEQUENCE [LARGE SCALE GENOMIC DNA]</scope>
    <source>
        <strain evidence="2">cv. G240</strain>
    </source>
</reference>
<proteinExistence type="predicted"/>
<dbReference type="InterPro" id="IPR004158">
    <property type="entry name" value="DUF247_pln"/>
</dbReference>
<comment type="caution">
    <text evidence="1">The sequence shown here is derived from an EMBL/GenBank/DDBJ whole genome shotgun (WGS) entry which is preliminary data.</text>
</comment>
<dbReference type="PANTHER" id="PTHR31549">
    <property type="entry name" value="PROTEIN, PUTATIVE (DUF247)-RELATED-RELATED"/>
    <property type="match status" value="1"/>
</dbReference>
<reference evidence="1 2" key="2">
    <citation type="submission" date="2020-07" db="EMBL/GenBank/DDBJ databases">
        <title>Genome assembly of wild tea tree DASZ reveals pedigree and selection history of tea varieties.</title>
        <authorList>
            <person name="Zhang W."/>
        </authorList>
    </citation>
    <scope>NUCLEOTIDE SEQUENCE [LARGE SCALE GENOMIC DNA]</scope>
    <source>
        <strain evidence="2">cv. G240</strain>
        <tissue evidence="1">Leaf</tissue>
    </source>
</reference>
<evidence type="ECO:0000313" key="1">
    <source>
        <dbReference type="EMBL" id="KAF5956528.1"/>
    </source>
</evidence>
<sequence length="573" mass="64346">MTGIELPGQLAGVQGAAPFGGSGAAPWRGRGAAPPKQNAKMHSKLPVRSSGPLLYHAHILLKTLERAVGRSSGDRGTDSINSRVGSDFRITTPDLLFESCSSVDSEEFEPEALVDSGVAHRKDNSEVKTGWKRHIEVGSIRRGFTRSRETGRKGLRETEKSIPRWCRWWWRWSFEIKIEIEIRDFDEIKIREIEPQRWISQISKIIEKEVNIEINIPVSIFRVPTTLTVSKPEAYIPQLIGLGPYHHFRSELYEMERYKLAASTRLCYVNKNDSLSSSSSTTAHLVDAAGKTLAHDAILGEIMMLENQIPIFLLNKILCIQCSLSDIRNNLLPSILMGFCKIVSPLKLKEDVPFSKIFEHAHLLDLLYHLIVPKIEGSHEAIITDIYQEKGGASFGSNSSQVFANLWSLLSSLNVGFVSKFTRPIKMILALPWKIVASLPGMSNLASKNKEDIKPESEVASDEEKKRTPIVEEIMIHSVSHLCDVRVELCPTIGDITTIKFDKNSKIFYLPVITLNMNYEVIMRNLVAYEASTVSESLVFTRYTELMSGIIDTVNDAKLLREKKIILSSLKSD</sequence>
<keyword evidence="2" id="KW-1185">Reference proteome</keyword>
<gene>
    <name evidence="1" type="ORF">HYC85_003753</name>
</gene>
<organism evidence="1 2">
    <name type="scientific">Camellia sinensis</name>
    <name type="common">Tea plant</name>
    <name type="synonym">Thea sinensis</name>
    <dbReference type="NCBI Taxonomy" id="4442"/>
    <lineage>
        <taxon>Eukaryota</taxon>
        <taxon>Viridiplantae</taxon>
        <taxon>Streptophyta</taxon>
        <taxon>Embryophyta</taxon>
        <taxon>Tracheophyta</taxon>
        <taxon>Spermatophyta</taxon>
        <taxon>Magnoliopsida</taxon>
        <taxon>eudicotyledons</taxon>
        <taxon>Gunneridae</taxon>
        <taxon>Pentapetalae</taxon>
        <taxon>asterids</taxon>
        <taxon>Ericales</taxon>
        <taxon>Theaceae</taxon>
        <taxon>Camellia</taxon>
    </lineage>
</organism>
<dbReference type="Proteomes" id="UP000593564">
    <property type="component" value="Unassembled WGS sequence"/>
</dbReference>
<protein>
    <submittedName>
        <fullName evidence="1">Uncharacterized protein</fullName>
    </submittedName>
</protein>
<evidence type="ECO:0000313" key="2">
    <source>
        <dbReference type="Proteomes" id="UP000593564"/>
    </source>
</evidence>
<name>A0A7J7HX73_CAMSI</name>
<dbReference type="AlphaFoldDB" id="A0A7J7HX73"/>